<dbReference type="GO" id="GO:0046872">
    <property type="term" value="F:metal ion binding"/>
    <property type="evidence" value="ECO:0007669"/>
    <property type="project" value="UniProtKB-KW"/>
</dbReference>
<evidence type="ECO:0000313" key="8">
    <source>
        <dbReference type="EMBL" id="BDE08243.1"/>
    </source>
</evidence>
<evidence type="ECO:0000313" key="9">
    <source>
        <dbReference type="Proteomes" id="UP001317532"/>
    </source>
</evidence>
<dbReference type="EMBL" id="AP025523">
    <property type="protein sequence ID" value="BDE08243.1"/>
    <property type="molecule type" value="Genomic_DNA"/>
</dbReference>
<reference evidence="8 9" key="1">
    <citation type="journal article" date="2022" name="ISME Commun">
        <title>Vulcanimicrobium alpinus gen. nov. sp. nov., the first cultivated representative of the candidate phylum 'Eremiobacterota', is a metabolically versatile aerobic anoxygenic phototroph.</title>
        <authorList>
            <person name="Yabe S."/>
            <person name="Muto K."/>
            <person name="Abe K."/>
            <person name="Yokota A."/>
            <person name="Staudigel H."/>
            <person name="Tebo B.M."/>
        </authorList>
    </citation>
    <scope>NUCLEOTIDE SEQUENCE [LARGE SCALE GENOMIC DNA]</scope>
    <source>
        <strain evidence="8 9">WC8-2</strain>
    </source>
</reference>
<accession>A0AAN1Y0N5</accession>
<evidence type="ECO:0000256" key="5">
    <source>
        <dbReference type="ARBA" id="ARBA00023004"/>
    </source>
</evidence>
<keyword evidence="3" id="KW-0004">4Fe-4S</keyword>
<dbReference type="Gene3D" id="3.40.50.12280">
    <property type="match status" value="1"/>
</dbReference>
<evidence type="ECO:0000256" key="3">
    <source>
        <dbReference type="ARBA" id="ARBA00022485"/>
    </source>
</evidence>
<evidence type="ECO:0000256" key="6">
    <source>
        <dbReference type="ARBA" id="ARBA00023014"/>
    </source>
</evidence>
<comment type="similarity">
    <text evidence="2">Belongs to the complex I 20 kDa subunit family.</text>
</comment>
<evidence type="ECO:0000256" key="4">
    <source>
        <dbReference type="ARBA" id="ARBA00022723"/>
    </source>
</evidence>
<evidence type="ECO:0000256" key="1">
    <source>
        <dbReference type="ARBA" id="ARBA00001966"/>
    </source>
</evidence>
<dbReference type="PANTHER" id="PTHR42989:SF1">
    <property type="entry name" value="FORMATE HYDROGENLYASE SUBUNIT 7-RELATED"/>
    <property type="match status" value="1"/>
</dbReference>
<evidence type="ECO:0000256" key="2">
    <source>
        <dbReference type="ARBA" id="ARBA00009173"/>
    </source>
</evidence>
<protein>
    <recommendedName>
        <fullName evidence="7">NADH:ubiquinone oxidoreductase-like 20kDa subunit domain-containing protein</fullName>
    </recommendedName>
</protein>
<name>A0AAN1Y0N5_UNVUL</name>
<keyword evidence="4" id="KW-0479">Metal-binding</keyword>
<comment type="cofactor">
    <cofactor evidence="1">
        <name>[4Fe-4S] cluster</name>
        <dbReference type="ChEBI" id="CHEBI:49883"/>
    </cofactor>
</comment>
<dbReference type="Proteomes" id="UP001317532">
    <property type="component" value="Chromosome"/>
</dbReference>
<dbReference type="InterPro" id="IPR052375">
    <property type="entry name" value="Complex_I_20kDa-like"/>
</dbReference>
<keyword evidence="9" id="KW-1185">Reference proteome</keyword>
<gene>
    <name evidence="8" type="ORF">WPS_35190</name>
</gene>
<evidence type="ECO:0000259" key="7">
    <source>
        <dbReference type="Pfam" id="PF01058"/>
    </source>
</evidence>
<dbReference type="SUPFAM" id="SSF56770">
    <property type="entry name" value="HydA/Nqo6-like"/>
    <property type="match status" value="1"/>
</dbReference>
<feature type="domain" description="NADH:ubiquinone oxidoreductase-like 20kDa subunit" evidence="7">
    <location>
        <begin position="2"/>
        <end position="102"/>
    </location>
</feature>
<dbReference type="Pfam" id="PF01058">
    <property type="entry name" value="Oxidored_q6"/>
    <property type="match status" value="1"/>
</dbReference>
<keyword evidence="6" id="KW-0411">Iron-sulfur</keyword>
<organism evidence="8 9">
    <name type="scientific">Vulcanimicrobium alpinum</name>
    <dbReference type="NCBI Taxonomy" id="3016050"/>
    <lineage>
        <taxon>Bacteria</taxon>
        <taxon>Bacillati</taxon>
        <taxon>Vulcanimicrobiota</taxon>
        <taxon>Vulcanimicrobiia</taxon>
        <taxon>Vulcanimicrobiales</taxon>
        <taxon>Vulcanimicrobiaceae</taxon>
        <taxon>Vulcanimicrobium</taxon>
    </lineage>
</organism>
<sequence length="115" mass="11800">MQALFNPYYDVTRLGIFLTASPRHADLLAVTGAVTGAMAEPLRRTYDAMPEPKVVVAVGTSAASGGIFAGSPGIIGAVERVIPVDIAIPGSPPPPLAIIAGLWLALGRIPPVACR</sequence>
<proteinExistence type="inferred from homology"/>
<dbReference type="PANTHER" id="PTHR42989">
    <property type="entry name" value="HYDROGENASE-4 COMPONENT I"/>
    <property type="match status" value="1"/>
</dbReference>
<dbReference type="InterPro" id="IPR006137">
    <property type="entry name" value="NADH_UbQ_OxRdtase-like_20kDa"/>
</dbReference>
<dbReference type="GO" id="GO:0051539">
    <property type="term" value="F:4 iron, 4 sulfur cluster binding"/>
    <property type="evidence" value="ECO:0007669"/>
    <property type="project" value="UniProtKB-KW"/>
</dbReference>
<dbReference type="KEGG" id="vab:WPS_35190"/>
<dbReference type="AlphaFoldDB" id="A0AAN1Y0N5"/>
<keyword evidence="5" id="KW-0408">Iron</keyword>